<reference evidence="3" key="1">
    <citation type="submission" date="2025-05" db="UniProtKB">
        <authorList>
            <consortium name="RefSeq"/>
        </authorList>
    </citation>
    <scope>NUCLEOTIDE SEQUENCE [LARGE SCALE GENOMIC DNA]</scope>
    <source>
        <strain evidence="3">14028-0561.14</strain>
    </source>
</reference>
<gene>
    <name evidence="4" type="primary">LOC108082791</name>
</gene>
<dbReference type="Pfam" id="PF00059">
    <property type="entry name" value="Lectin_C"/>
    <property type="match status" value="1"/>
</dbReference>
<dbReference type="PROSITE" id="PS50041">
    <property type="entry name" value="C_TYPE_LECTIN_2"/>
    <property type="match status" value="1"/>
</dbReference>
<feature type="domain" description="C-type lectin" evidence="2">
    <location>
        <begin position="46"/>
        <end position="169"/>
    </location>
</feature>
<dbReference type="Proteomes" id="UP001652661">
    <property type="component" value="Chromosome 2L"/>
</dbReference>
<proteinExistence type="predicted"/>
<feature type="signal peptide" evidence="1">
    <location>
        <begin position="1"/>
        <end position="20"/>
    </location>
</feature>
<protein>
    <submittedName>
        <fullName evidence="4">C-type lectin 37Da-like</fullName>
    </submittedName>
</protein>
<dbReference type="Gene3D" id="3.10.100.10">
    <property type="entry name" value="Mannose-Binding Protein A, subunit A"/>
    <property type="match status" value="1"/>
</dbReference>
<dbReference type="PANTHER" id="PTHR22803">
    <property type="entry name" value="MANNOSE, PHOSPHOLIPASE, LECTIN RECEPTOR RELATED"/>
    <property type="match status" value="1"/>
</dbReference>
<evidence type="ECO:0000256" key="1">
    <source>
        <dbReference type="SAM" id="SignalP"/>
    </source>
</evidence>
<dbReference type="InterPro" id="IPR016186">
    <property type="entry name" value="C-type_lectin-like/link_sf"/>
</dbReference>
<dbReference type="InterPro" id="IPR016187">
    <property type="entry name" value="CTDL_fold"/>
</dbReference>
<accession>A0A6P4IZ17</accession>
<organism evidence="3 4">
    <name type="scientific">Drosophila kikkawai</name>
    <name type="common">Fruit fly</name>
    <dbReference type="NCBI Taxonomy" id="30033"/>
    <lineage>
        <taxon>Eukaryota</taxon>
        <taxon>Metazoa</taxon>
        <taxon>Ecdysozoa</taxon>
        <taxon>Arthropoda</taxon>
        <taxon>Hexapoda</taxon>
        <taxon>Insecta</taxon>
        <taxon>Pterygota</taxon>
        <taxon>Neoptera</taxon>
        <taxon>Endopterygota</taxon>
        <taxon>Diptera</taxon>
        <taxon>Brachycera</taxon>
        <taxon>Muscomorpha</taxon>
        <taxon>Ephydroidea</taxon>
        <taxon>Drosophilidae</taxon>
        <taxon>Drosophila</taxon>
        <taxon>Sophophora</taxon>
    </lineage>
</organism>
<feature type="chain" id="PRO_5027936846" evidence="1">
    <location>
        <begin position="21"/>
        <end position="186"/>
    </location>
</feature>
<dbReference type="AlphaFoldDB" id="A0A6P4IZ17"/>
<evidence type="ECO:0000313" key="3">
    <source>
        <dbReference type="Proteomes" id="UP001652661"/>
    </source>
</evidence>
<dbReference type="SUPFAM" id="SSF56436">
    <property type="entry name" value="C-type lectin-like"/>
    <property type="match status" value="1"/>
</dbReference>
<reference evidence="4" key="2">
    <citation type="submission" date="2025-08" db="UniProtKB">
        <authorList>
            <consortium name="RefSeq"/>
        </authorList>
    </citation>
    <scope>IDENTIFICATION</scope>
    <source>
        <strain evidence="4">14028-0561.14</strain>
        <tissue evidence="4">Whole fly</tissue>
    </source>
</reference>
<keyword evidence="3" id="KW-1185">Reference proteome</keyword>
<sequence>MIKSAVIFIVLLASTKVSWGHEKFTIQINEGNAINAVLKSEPFIKINDGYYFFGRESLNWYEAYEKCRVLDSELVTFETDAEFDFVASYLMANDSRENYWTSGNDLGKTGTHKWFTSGQIISTLRWAVNQPDNAGQREHCIHMGYIYQNSKKFELNDRPCAQDNNSLFKYICEAPKLETLSIVVWK</sequence>
<dbReference type="SMART" id="SM00034">
    <property type="entry name" value="CLECT"/>
    <property type="match status" value="1"/>
</dbReference>
<keyword evidence="1" id="KW-0732">Signal</keyword>
<dbReference type="CDD" id="cd00037">
    <property type="entry name" value="CLECT"/>
    <property type="match status" value="1"/>
</dbReference>
<dbReference type="RefSeq" id="XP_017033825.1">
    <property type="nucleotide sequence ID" value="XM_017178336.2"/>
</dbReference>
<dbReference type="InterPro" id="IPR050111">
    <property type="entry name" value="C-type_lectin/snaclec_domain"/>
</dbReference>
<dbReference type="OrthoDB" id="7357196at2759"/>
<evidence type="ECO:0000259" key="2">
    <source>
        <dbReference type="PROSITE" id="PS50041"/>
    </source>
</evidence>
<dbReference type="GeneID" id="108082791"/>
<name>A0A6P4IZ17_DROKI</name>
<evidence type="ECO:0000313" key="4">
    <source>
        <dbReference type="RefSeq" id="XP_017033825.1"/>
    </source>
</evidence>
<dbReference type="InterPro" id="IPR001304">
    <property type="entry name" value="C-type_lectin-like"/>
</dbReference>